<sequence length="246" mass="26675">MALVHPSHPSYFRRGTRSLQQVGLGSDITEPEANKASLESYSKEKDSIKVKAHFKHRPITHRGGEATIFVLDTGFDADAEEQYQKHVRVINTLAVMKACGSEPTDLELVKACKDDSKYGLDMDMDHFHGTNVTQYAASKLYGSASAAQVVNITAAKTGAEVHEKLQEANVTLAFSIILALHKNGEYNLEKSVINCSWGIGLRATEALHLSSGTAQLLRSIIYHGGNIVGASGNDNVSPDTVSWPIP</sequence>
<dbReference type="GO" id="GO:0006508">
    <property type="term" value="P:proteolysis"/>
    <property type="evidence" value="ECO:0007669"/>
    <property type="project" value="InterPro"/>
</dbReference>
<proteinExistence type="predicted"/>
<dbReference type="AlphaFoldDB" id="A0A9P9WSD5"/>
<name>A0A9P9WSD5_9PEZI</name>
<evidence type="ECO:0000313" key="2">
    <source>
        <dbReference type="Proteomes" id="UP000829685"/>
    </source>
</evidence>
<dbReference type="EMBL" id="JAFIMR010000006">
    <property type="protein sequence ID" value="KAI1877710.1"/>
    <property type="molecule type" value="Genomic_DNA"/>
</dbReference>
<organism evidence="1 2">
    <name type="scientific">Neoarthrinium moseri</name>
    <dbReference type="NCBI Taxonomy" id="1658444"/>
    <lineage>
        <taxon>Eukaryota</taxon>
        <taxon>Fungi</taxon>
        <taxon>Dikarya</taxon>
        <taxon>Ascomycota</taxon>
        <taxon>Pezizomycotina</taxon>
        <taxon>Sordariomycetes</taxon>
        <taxon>Xylariomycetidae</taxon>
        <taxon>Amphisphaeriales</taxon>
        <taxon>Apiosporaceae</taxon>
        <taxon>Neoarthrinium</taxon>
    </lineage>
</organism>
<dbReference type="InterPro" id="IPR036852">
    <property type="entry name" value="Peptidase_S8/S53_dom_sf"/>
</dbReference>
<comment type="caution">
    <text evidence="1">The sequence shown here is derived from an EMBL/GenBank/DDBJ whole genome shotgun (WGS) entry which is preliminary data.</text>
</comment>
<reference evidence="1" key="1">
    <citation type="submission" date="2021-03" db="EMBL/GenBank/DDBJ databases">
        <title>Revisited historic fungal species revealed as producer of novel bioactive compounds through whole genome sequencing and comparative genomics.</title>
        <authorList>
            <person name="Vignolle G.A."/>
            <person name="Hochenegger N."/>
            <person name="Mach R.L."/>
            <person name="Mach-Aigner A.R."/>
            <person name="Javad Rahimi M."/>
            <person name="Salim K.A."/>
            <person name="Chan C.M."/>
            <person name="Lim L.B.L."/>
            <person name="Cai F."/>
            <person name="Druzhinina I.S."/>
            <person name="U'Ren J.M."/>
            <person name="Derntl C."/>
        </authorList>
    </citation>
    <scope>NUCLEOTIDE SEQUENCE</scope>
    <source>
        <strain evidence="1">TUCIM 5799</strain>
    </source>
</reference>
<protein>
    <recommendedName>
        <fullName evidence="3">Peptidase S8/S53 domain-containing protein</fullName>
    </recommendedName>
</protein>
<evidence type="ECO:0008006" key="3">
    <source>
        <dbReference type="Google" id="ProtNLM"/>
    </source>
</evidence>
<dbReference type="CDD" id="cd00306">
    <property type="entry name" value="Peptidases_S8_S53"/>
    <property type="match status" value="1"/>
</dbReference>
<dbReference type="SUPFAM" id="SSF52743">
    <property type="entry name" value="Subtilisin-like"/>
    <property type="match status" value="1"/>
</dbReference>
<dbReference type="Proteomes" id="UP000829685">
    <property type="component" value="Unassembled WGS sequence"/>
</dbReference>
<accession>A0A9P9WSD5</accession>
<gene>
    <name evidence="1" type="ORF">JX265_003718</name>
</gene>
<dbReference type="Gene3D" id="3.40.50.200">
    <property type="entry name" value="Peptidase S8/S53 domain"/>
    <property type="match status" value="1"/>
</dbReference>
<keyword evidence="2" id="KW-1185">Reference proteome</keyword>
<evidence type="ECO:0000313" key="1">
    <source>
        <dbReference type="EMBL" id="KAI1877710.1"/>
    </source>
</evidence>
<dbReference type="GO" id="GO:0004252">
    <property type="term" value="F:serine-type endopeptidase activity"/>
    <property type="evidence" value="ECO:0007669"/>
    <property type="project" value="InterPro"/>
</dbReference>